<comment type="caution">
    <text evidence="1">The sequence shown here is derived from an EMBL/GenBank/DDBJ whole genome shotgun (WGS) entry which is preliminary data.</text>
</comment>
<proteinExistence type="predicted"/>
<organism evidence="1 2">
    <name type="scientific">Auriscalpium vulgare</name>
    <dbReference type="NCBI Taxonomy" id="40419"/>
    <lineage>
        <taxon>Eukaryota</taxon>
        <taxon>Fungi</taxon>
        <taxon>Dikarya</taxon>
        <taxon>Basidiomycota</taxon>
        <taxon>Agaricomycotina</taxon>
        <taxon>Agaricomycetes</taxon>
        <taxon>Russulales</taxon>
        <taxon>Auriscalpiaceae</taxon>
        <taxon>Auriscalpium</taxon>
    </lineage>
</organism>
<dbReference type="Proteomes" id="UP000814033">
    <property type="component" value="Unassembled WGS sequence"/>
</dbReference>
<name>A0ACB8RSN8_9AGAM</name>
<evidence type="ECO:0000313" key="1">
    <source>
        <dbReference type="EMBL" id="KAI0046590.1"/>
    </source>
</evidence>
<reference evidence="1" key="2">
    <citation type="journal article" date="2022" name="New Phytol.">
        <title>Evolutionary transition to the ectomycorrhizal habit in the genomes of a hyperdiverse lineage of mushroom-forming fungi.</title>
        <authorList>
            <person name="Looney B."/>
            <person name="Miyauchi S."/>
            <person name="Morin E."/>
            <person name="Drula E."/>
            <person name="Courty P.E."/>
            <person name="Kohler A."/>
            <person name="Kuo A."/>
            <person name="LaButti K."/>
            <person name="Pangilinan J."/>
            <person name="Lipzen A."/>
            <person name="Riley R."/>
            <person name="Andreopoulos W."/>
            <person name="He G."/>
            <person name="Johnson J."/>
            <person name="Nolan M."/>
            <person name="Tritt A."/>
            <person name="Barry K.W."/>
            <person name="Grigoriev I.V."/>
            <person name="Nagy L.G."/>
            <person name="Hibbett D."/>
            <person name="Henrissat B."/>
            <person name="Matheny P.B."/>
            <person name="Labbe J."/>
            <person name="Martin F.M."/>
        </authorList>
    </citation>
    <scope>NUCLEOTIDE SEQUENCE</scope>
    <source>
        <strain evidence="1">FP105234-sp</strain>
    </source>
</reference>
<keyword evidence="2" id="KW-1185">Reference proteome</keyword>
<protein>
    <submittedName>
        <fullName evidence="1">Uncharacterized protein</fullName>
    </submittedName>
</protein>
<dbReference type="EMBL" id="MU275922">
    <property type="protein sequence ID" value="KAI0046590.1"/>
    <property type="molecule type" value="Genomic_DNA"/>
</dbReference>
<accession>A0ACB8RSN8</accession>
<sequence length="177" mass="19512">MVPFAELPGFINIAFPTADPRYKVIRTAEPASARSHECSPLSIAVSRPLHARTLPGPLILDTITTDGPAAPITARFLARPAEAHRCHETRGEHAADGVHKTSAGAPHCLLLGRPTPAIDDTVRHASQRVQSLDVGGQIAFEIKDWSVRTLARAKVRVHQMRQRRHRALYLFQFVIVK</sequence>
<reference evidence="1" key="1">
    <citation type="submission" date="2021-02" db="EMBL/GenBank/DDBJ databases">
        <authorList>
            <consortium name="DOE Joint Genome Institute"/>
            <person name="Ahrendt S."/>
            <person name="Looney B.P."/>
            <person name="Miyauchi S."/>
            <person name="Morin E."/>
            <person name="Drula E."/>
            <person name="Courty P.E."/>
            <person name="Chicoki N."/>
            <person name="Fauchery L."/>
            <person name="Kohler A."/>
            <person name="Kuo A."/>
            <person name="Labutti K."/>
            <person name="Pangilinan J."/>
            <person name="Lipzen A."/>
            <person name="Riley R."/>
            <person name="Andreopoulos W."/>
            <person name="He G."/>
            <person name="Johnson J."/>
            <person name="Barry K.W."/>
            <person name="Grigoriev I.V."/>
            <person name="Nagy L."/>
            <person name="Hibbett D."/>
            <person name="Henrissat B."/>
            <person name="Matheny P.B."/>
            <person name="Labbe J."/>
            <person name="Martin F."/>
        </authorList>
    </citation>
    <scope>NUCLEOTIDE SEQUENCE</scope>
    <source>
        <strain evidence="1">FP105234-sp</strain>
    </source>
</reference>
<evidence type="ECO:0000313" key="2">
    <source>
        <dbReference type="Proteomes" id="UP000814033"/>
    </source>
</evidence>
<gene>
    <name evidence="1" type="ORF">FA95DRAFT_1559971</name>
</gene>